<keyword evidence="1" id="KW-0812">Transmembrane</keyword>
<dbReference type="InterPro" id="IPR050706">
    <property type="entry name" value="Cyclic-di-GMP_PDE-like"/>
</dbReference>
<feature type="domain" description="EAL" evidence="2">
    <location>
        <begin position="383"/>
        <end position="637"/>
    </location>
</feature>
<feature type="transmembrane region" description="Helical" evidence="1">
    <location>
        <begin position="102"/>
        <end position="124"/>
    </location>
</feature>
<dbReference type="PANTHER" id="PTHR33121:SF70">
    <property type="entry name" value="SIGNALING PROTEIN YKOW"/>
    <property type="match status" value="1"/>
</dbReference>
<accession>A0ABR7NET8</accession>
<reference evidence="4 5" key="1">
    <citation type="submission" date="2020-08" db="EMBL/GenBank/DDBJ databases">
        <title>Genome public.</title>
        <authorList>
            <person name="Liu C."/>
            <person name="Sun Q."/>
        </authorList>
    </citation>
    <scope>NUCLEOTIDE SEQUENCE [LARGE SCALE GENOMIC DNA]</scope>
    <source>
        <strain evidence="4 5">BX1</strain>
    </source>
</reference>
<dbReference type="SMART" id="SM00052">
    <property type="entry name" value="EAL"/>
    <property type="match status" value="1"/>
</dbReference>
<gene>
    <name evidence="4" type="ORF">H8717_00665</name>
</gene>
<comment type="caution">
    <text evidence="4">The sequence shown here is derived from an EMBL/GenBank/DDBJ whole genome shotgun (WGS) entry which is preliminary data.</text>
</comment>
<dbReference type="Gene3D" id="3.30.70.270">
    <property type="match status" value="1"/>
</dbReference>
<proteinExistence type="predicted"/>
<dbReference type="PANTHER" id="PTHR33121">
    <property type="entry name" value="CYCLIC DI-GMP PHOSPHODIESTERASE PDEF"/>
    <property type="match status" value="1"/>
</dbReference>
<sequence length="647" mass="73164">MDYNMDFLISALVFLLLILYHFLEQRKPGQANSRAFLFFMAVGIADILFDLISTILISWGDPHLRGATELSLLLLYLMQVLLPYTLFLYTQSLRRTARRVRPVLKAAWAVPAVLMELMVLGNHWSGLLFRVDAQGIYSRGPLYLATYLHALFYVLLCALSSILQYRELGPKRFASIWEFLIIVGTCVAVQAAFNYLLVTGFGISLGIAVLFLTINNPYQYTDNLTGVLDVQCFREIVQEEMVRGKKFHLLSVDLHQIKQVNMVLGTGAGNQMLMQAAQALQEASFSDLVFRVTGKRFLVILHTLEEYMAVRGRIQQHFSAISEQRSAENAFPVVICGVFDGELLGESDVLLAYLEYLISSVPRSAETTLIQGDEKTLRGFRYTQEIERFLDTALEQDLFEVYYQPVYSTEAGGYVSLEALSRLRHPNLGAVPPEVFIGIAEKNNRIAKIGLLQFRRVCRFIKDHPSLMTGIRNVKFNLSPAELLKSGYSRDLIGLIREYELSPSYFQFEITETVATRYSEDLYRAVTEFTQAGIGLCLDDFGSGYANLNTVLQLPFSEIKLDKSLLSGICDTPKIASFYRSIVSVLQDMGYQIVSEGVETKQELDLVCRWGVTMIQGYYFSKPLSEAEILHSLHFAQNSGVREPQRT</sequence>
<evidence type="ECO:0000256" key="1">
    <source>
        <dbReference type="SAM" id="Phobius"/>
    </source>
</evidence>
<feature type="transmembrane region" description="Helical" evidence="1">
    <location>
        <begin position="144"/>
        <end position="163"/>
    </location>
</feature>
<keyword evidence="1" id="KW-0472">Membrane</keyword>
<dbReference type="EMBL" id="JACRTB010000001">
    <property type="protein sequence ID" value="MBC8574925.1"/>
    <property type="molecule type" value="Genomic_DNA"/>
</dbReference>
<dbReference type="Gene3D" id="3.20.20.450">
    <property type="entry name" value="EAL domain"/>
    <property type="match status" value="1"/>
</dbReference>
<organism evidence="4 5">
    <name type="scientific">Yanshouia hominis</name>
    <dbReference type="NCBI Taxonomy" id="2763673"/>
    <lineage>
        <taxon>Bacteria</taxon>
        <taxon>Bacillati</taxon>
        <taxon>Bacillota</taxon>
        <taxon>Clostridia</taxon>
        <taxon>Eubacteriales</taxon>
        <taxon>Oscillospiraceae</taxon>
        <taxon>Yanshouia</taxon>
    </lineage>
</organism>
<keyword evidence="5" id="KW-1185">Reference proteome</keyword>
<dbReference type="SUPFAM" id="SSF55073">
    <property type="entry name" value="Nucleotide cyclase"/>
    <property type="match status" value="1"/>
</dbReference>
<dbReference type="NCBIfam" id="TIGR00254">
    <property type="entry name" value="GGDEF"/>
    <property type="match status" value="1"/>
</dbReference>
<dbReference type="InterPro" id="IPR000160">
    <property type="entry name" value="GGDEF_dom"/>
</dbReference>
<feature type="domain" description="GGDEF" evidence="3">
    <location>
        <begin position="245"/>
        <end position="385"/>
    </location>
</feature>
<evidence type="ECO:0000259" key="3">
    <source>
        <dbReference type="PROSITE" id="PS50887"/>
    </source>
</evidence>
<dbReference type="PROSITE" id="PS50887">
    <property type="entry name" value="GGDEF"/>
    <property type="match status" value="1"/>
</dbReference>
<dbReference type="RefSeq" id="WP_262398616.1">
    <property type="nucleotide sequence ID" value="NZ_JACRTB010000001.1"/>
</dbReference>
<dbReference type="Pfam" id="PF00563">
    <property type="entry name" value="EAL"/>
    <property type="match status" value="1"/>
</dbReference>
<dbReference type="InterPro" id="IPR035919">
    <property type="entry name" value="EAL_sf"/>
</dbReference>
<dbReference type="PROSITE" id="PS50883">
    <property type="entry name" value="EAL"/>
    <property type="match status" value="1"/>
</dbReference>
<dbReference type="SMART" id="SM00267">
    <property type="entry name" value="GGDEF"/>
    <property type="match status" value="1"/>
</dbReference>
<dbReference type="Proteomes" id="UP000658131">
    <property type="component" value="Unassembled WGS sequence"/>
</dbReference>
<dbReference type="Pfam" id="PF00990">
    <property type="entry name" value="GGDEF"/>
    <property type="match status" value="1"/>
</dbReference>
<evidence type="ECO:0000259" key="2">
    <source>
        <dbReference type="PROSITE" id="PS50883"/>
    </source>
</evidence>
<feature type="transmembrane region" description="Helical" evidence="1">
    <location>
        <begin position="35"/>
        <end position="59"/>
    </location>
</feature>
<evidence type="ECO:0000313" key="5">
    <source>
        <dbReference type="Proteomes" id="UP000658131"/>
    </source>
</evidence>
<evidence type="ECO:0000313" key="4">
    <source>
        <dbReference type="EMBL" id="MBC8574925.1"/>
    </source>
</evidence>
<dbReference type="InterPro" id="IPR043128">
    <property type="entry name" value="Rev_trsase/Diguanyl_cyclase"/>
</dbReference>
<feature type="transmembrane region" description="Helical" evidence="1">
    <location>
        <begin position="6"/>
        <end position="23"/>
    </location>
</feature>
<protein>
    <submittedName>
        <fullName evidence="4">EAL domain-containing protein</fullName>
    </submittedName>
</protein>
<name>A0ABR7NET8_9FIRM</name>
<feature type="transmembrane region" description="Helical" evidence="1">
    <location>
        <begin position="71"/>
        <end position="90"/>
    </location>
</feature>
<feature type="transmembrane region" description="Helical" evidence="1">
    <location>
        <begin position="175"/>
        <end position="193"/>
    </location>
</feature>
<keyword evidence="1" id="KW-1133">Transmembrane helix</keyword>
<dbReference type="CDD" id="cd01948">
    <property type="entry name" value="EAL"/>
    <property type="match status" value="1"/>
</dbReference>
<dbReference type="InterPro" id="IPR001633">
    <property type="entry name" value="EAL_dom"/>
</dbReference>
<dbReference type="InterPro" id="IPR029787">
    <property type="entry name" value="Nucleotide_cyclase"/>
</dbReference>
<dbReference type="SUPFAM" id="SSF141868">
    <property type="entry name" value="EAL domain-like"/>
    <property type="match status" value="1"/>
</dbReference>